<name>A0A1D2YWR5_9BACI</name>
<sequence>MALVNSFTYWKNKGNYADVLAAVGLAQLIYHLTGEYPKIEDRHSFFYITLPNQIDLEKLPYHILLDDPGYEAMDNQKYEKIKEQAKAYREKSKNISNLTEEERQHLEQEKPRDDWSLFQNLKIIQALNTYNKLHENIRNADKEKFIAYLKHKLKAYSIGELSESGGIKYSLSVSAVQAFNPSIGKGVNRTKPDGAAISSFPKSMVDWFQEYLRFLGIASSFHSYLIDKDIKFIAVSPGKIPFDILSTKIMHDFRSKNIGWTTIKVDVMAVLTLALILLDYLDIVKNHKVNQILNGIQIANFKDMGQVKALMNQSFIRLPGWFPINSNDDADDMRLIIKEHMDCLRYLDEKKSEEAQLLQLYRDGLSGDDLGKIIKFLAGYGIHRMRKLNTDKNRKNYVPAITEDKLRRLVMKSYPAYSEIIRNTGFQNIAKAVRNATINEQIAKSKGRNNYKIHYELFQQIKQNATFPDKFLGKLLEFINEYNKETARKIEQKDKDKNTIFRPLVSTQDIDDFIKLFDKYRQQSETIAMLLIAYASSKTIRSDGTGNSTNSKEEIIIEE</sequence>
<keyword evidence="1" id="KW-0175">Coiled coil</keyword>
<proteinExistence type="predicted"/>
<dbReference type="OrthoDB" id="137710at2"/>
<gene>
    <name evidence="2" type="ORF">BHF71_05805</name>
</gene>
<dbReference type="AlphaFoldDB" id="A0A1D2YWR5"/>
<protein>
    <recommendedName>
        <fullName evidence="4">Type I-B CRISPR-associated protein Cas8b1/Cst1</fullName>
    </recommendedName>
</protein>
<organism evidence="2 3">
    <name type="scientific">Vulcanibacillus modesticaldus</name>
    <dbReference type="NCBI Taxonomy" id="337097"/>
    <lineage>
        <taxon>Bacteria</taxon>
        <taxon>Bacillati</taxon>
        <taxon>Bacillota</taxon>
        <taxon>Bacilli</taxon>
        <taxon>Bacillales</taxon>
        <taxon>Bacillaceae</taxon>
        <taxon>Vulcanibacillus</taxon>
    </lineage>
</organism>
<evidence type="ECO:0000256" key="1">
    <source>
        <dbReference type="SAM" id="Coils"/>
    </source>
</evidence>
<dbReference type="STRING" id="337097.BHF71_05805"/>
<keyword evidence="3" id="KW-1185">Reference proteome</keyword>
<dbReference type="RefSeq" id="WP_069655927.1">
    <property type="nucleotide sequence ID" value="NZ_MIJF01000005.1"/>
</dbReference>
<evidence type="ECO:0000313" key="3">
    <source>
        <dbReference type="Proteomes" id="UP000243739"/>
    </source>
</evidence>
<accession>A0A1D2YWR5</accession>
<feature type="coiled-coil region" evidence="1">
    <location>
        <begin position="78"/>
        <end position="143"/>
    </location>
</feature>
<reference evidence="2 3" key="1">
    <citation type="submission" date="2016-09" db="EMBL/GenBank/DDBJ databases">
        <title>Draft genome sequence for the type strain of Vulcanibacillus modesticaldus BR, a strictly anaerobic, moderately thermophilic, and nitrate-reducing bacterium from deep sea-hydrothermal vents of the Mid-Atlantic Ridge.</title>
        <authorList>
            <person name="Abin C.A."/>
            <person name="Hollibaugh J.T."/>
        </authorList>
    </citation>
    <scope>NUCLEOTIDE SEQUENCE [LARGE SCALE GENOMIC DNA]</scope>
    <source>
        <strain evidence="2 3">BR</strain>
    </source>
</reference>
<dbReference type="Proteomes" id="UP000243739">
    <property type="component" value="Unassembled WGS sequence"/>
</dbReference>
<comment type="caution">
    <text evidence="2">The sequence shown here is derived from an EMBL/GenBank/DDBJ whole genome shotgun (WGS) entry which is preliminary data.</text>
</comment>
<dbReference type="EMBL" id="MIJF01000005">
    <property type="protein sequence ID" value="OEG00201.1"/>
    <property type="molecule type" value="Genomic_DNA"/>
</dbReference>
<evidence type="ECO:0008006" key="4">
    <source>
        <dbReference type="Google" id="ProtNLM"/>
    </source>
</evidence>
<evidence type="ECO:0000313" key="2">
    <source>
        <dbReference type="EMBL" id="OEG00201.1"/>
    </source>
</evidence>